<feature type="region of interest" description="Disordered" evidence="2">
    <location>
        <begin position="519"/>
        <end position="542"/>
    </location>
</feature>
<evidence type="ECO:0000259" key="3">
    <source>
        <dbReference type="Pfam" id="PF11500"/>
    </source>
</evidence>
<evidence type="ECO:0000313" key="4">
    <source>
        <dbReference type="EMBL" id="KAK1760770.1"/>
    </source>
</evidence>
<gene>
    <name evidence="4" type="ORF">QBC47DRAFT_368157</name>
</gene>
<evidence type="ECO:0000256" key="1">
    <source>
        <dbReference type="SAM" id="Coils"/>
    </source>
</evidence>
<feature type="compositionally biased region" description="Basic and acidic residues" evidence="2">
    <location>
        <begin position="244"/>
        <end position="268"/>
    </location>
</feature>
<keyword evidence="5" id="KW-1185">Reference proteome</keyword>
<keyword evidence="1" id="KW-0175">Coiled coil</keyword>
<feature type="region of interest" description="Disordered" evidence="2">
    <location>
        <begin position="572"/>
        <end position="650"/>
    </location>
</feature>
<comment type="caution">
    <text evidence="4">The sequence shown here is derived from an EMBL/GenBank/DDBJ whole genome shotgun (WGS) entry which is preliminary data.</text>
</comment>
<evidence type="ECO:0000313" key="5">
    <source>
        <dbReference type="Proteomes" id="UP001239445"/>
    </source>
</evidence>
<dbReference type="InterPro" id="IPR021589">
    <property type="entry name" value="Cut12"/>
</dbReference>
<feature type="region of interest" description="Disordered" evidence="2">
    <location>
        <begin position="44"/>
        <end position="186"/>
    </location>
</feature>
<feature type="region of interest" description="Disordered" evidence="2">
    <location>
        <begin position="233"/>
        <end position="281"/>
    </location>
</feature>
<proteinExistence type="predicted"/>
<feature type="compositionally biased region" description="Basic and acidic residues" evidence="2">
    <location>
        <begin position="130"/>
        <end position="140"/>
    </location>
</feature>
<sequence>MISWALKKSSKDAEDAPGPDDTQIEQPDTPAPIFAVRALKTALFGTPAPKERQVKSKPSQPTRAAQADLPGNVSPTKPPGILLTPGTGTTRRKRVSFGDGVKEGAEEANPTSSGLPDEYPGKLPSPWHENSNDAKDDASRPKTRLMQAMENARKNRSIETGNKVQELGDVEEEVEETDGEESEVDVDITVDLNEPHSRSGKYWKEHFEHYHADAKTEMEKLVKYKQLAKSYAKKKDEEASELNQKLKEEQERVREMEKKLSELEDQAHPKLKSRGGFDANSGDELAKQTALAIKYKKQVEELESLLLETAQDEADEKRPHQRRIASPRTQKTLLETQRELRRARAQVRELDMLREDRDRLRSELKFAEQRSSKLVEENRKLIADFGNNASRVQELEKALERAKADGLQKDNELERLKKDYDKLKEDAKARYKEAREAMQKKNGKISELQDEVAALRAQSIESRWTTKAKDLQEKLKSGPEKIQAPDRESALKFLETAEEESTQLLRELGELRKASIQRGLIAPSATTRTRSRSSTDRPKSEIYEDEALVSSRALREKIESEMGKRDSWVLSDRGNFQDSRSSASSGRSAHVQEEDGSRPSRQQRASWTAGLTSLSTTVARTKPTSDEIVGDILSDQQRQQRRRTAPAERIANHRQVDRPVSRQIDLVQDSFAPLGGPDPHNSTMWSMNASRTTLPADRRAAAIARLEQKRAERARNEKNKENARPN</sequence>
<feature type="compositionally biased region" description="Low complexity" evidence="2">
    <location>
        <begin position="79"/>
        <end position="89"/>
    </location>
</feature>
<dbReference type="Pfam" id="PF11500">
    <property type="entry name" value="Cut12"/>
    <property type="match status" value="1"/>
</dbReference>
<dbReference type="Proteomes" id="UP001239445">
    <property type="component" value="Unassembled WGS sequence"/>
</dbReference>
<feature type="compositionally biased region" description="Acidic residues" evidence="2">
    <location>
        <begin position="168"/>
        <end position="186"/>
    </location>
</feature>
<dbReference type="AlphaFoldDB" id="A0AAJ0FH58"/>
<feature type="region of interest" description="Disordered" evidence="2">
    <location>
        <begin position="310"/>
        <end position="333"/>
    </location>
</feature>
<accession>A0AAJ0FH58</accession>
<evidence type="ECO:0000256" key="2">
    <source>
        <dbReference type="SAM" id="MobiDB-lite"/>
    </source>
</evidence>
<name>A0AAJ0FH58_9PEZI</name>
<feature type="region of interest" description="Disordered" evidence="2">
    <location>
        <begin position="1"/>
        <end position="31"/>
    </location>
</feature>
<feature type="compositionally biased region" description="Low complexity" evidence="2">
    <location>
        <begin position="579"/>
        <end position="589"/>
    </location>
</feature>
<feature type="compositionally biased region" description="Polar residues" evidence="2">
    <location>
        <begin position="599"/>
        <end position="619"/>
    </location>
</feature>
<protein>
    <recommendedName>
        <fullName evidence="3">Spindle pole body-associated protein cut12 domain-containing protein</fullName>
    </recommendedName>
</protein>
<dbReference type="EMBL" id="MU839827">
    <property type="protein sequence ID" value="KAK1760770.1"/>
    <property type="molecule type" value="Genomic_DNA"/>
</dbReference>
<organism evidence="4 5">
    <name type="scientific">Echria macrotheca</name>
    <dbReference type="NCBI Taxonomy" id="438768"/>
    <lineage>
        <taxon>Eukaryota</taxon>
        <taxon>Fungi</taxon>
        <taxon>Dikarya</taxon>
        <taxon>Ascomycota</taxon>
        <taxon>Pezizomycotina</taxon>
        <taxon>Sordariomycetes</taxon>
        <taxon>Sordariomycetidae</taxon>
        <taxon>Sordariales</taxon>
        <taxon>Schizotheciaceae</taxon>
        <taxon>Echria</taxon>
    </lineage>
</organism>
<feature type="compositionally biased region" description="Basic and acidic residues" evidence="2">
    <location>
        <begin position="533"/>
        <end position="542"/>
    </location>
</feature>
<feature type="domain" description="Spindle pole body-associated protein cut12" evidence="3">
    <location>
        <begin position="139"/>
        <end position="266"/>
    </location>
</feature>
<feature type="coiled-coil region" evidence="1">
    <location>
        <begin position="333"/>
        <end position="458"/>
    </location>
</feature>
<reference evidence="4" key="1">
    <citation type="submission" date="2023-06" db="EMBL/GenBank/DDBJ databases">
        <title>Genome-scale phylogeny and comparative genomics of the fungal order Sordariales.</title>
        <authorList>
            <consortium name="Lawrence Berkeley National Laboratory"/>
            <person name="Hensen N."/>
            <person name="Bonometti L."/>
            <person name="Westerberg I."/>
            <person name="Brannstrom I.O."/>
            <person name="Guillou S."/>
            <person name="Cros-Aarteil S."/>
            <person name="Calhoun S."/>
            <person name="Haridas S."/>
            <person name="Kuo A."/>
            <person name="Mondo S."/>
            <person name="Pangilinan J."/>
            <person name="Riley R."/>
            <person name="Labutti K."/>
            <person name="Andreopoulos B."/>
            <person name="Lipzen A."/>
            <person name="Chen C."/>
            <person name="Yanf M."/>
            <person name="Daum C."/>
            <person name="Ng V."/>
            <person name="Clum A."/>
            <person name="Steindorff A."/>
            <person name="Ohm R."/>
            <person name="Martin F."/>
            <person name="Silar P."/>
            <person name="Natvig D."/>
            <person name="Lalanne C."/>
            <person name="Gautier V."/>
            <person name="Ament-Velasquez S.L."/>
            <person name="Kruys A."/>
            <person name="Hutchinson M.I."/>
            <person name="Powell A.J."/>
            <person name="Barry K."/>
            <person name="Miller A.N."/>
            <person name="Grigoriev I.V."/>
            <person name="Debuchy R."/>
            <person name="Gladieux P."/>
            <person name="Thoren M.H."/>
            <person name="Johannesson H."/>
        </authorList>
    </citation>
    <scope>NUCLEOTIDE SEQUENCE</scope>
    <source>
        <strain evidence="4">PSN4</strain>
    </source>
</reference>